<dbReference type="Pfam" id="PF00226">
    <property type="entry name" value="DnaJ"/>
    <property type="match status" value="1"/>
</dbReference>
<proteinExistence type="predicted"/>
<dbReference type="CDD" id="cd06257">
    <property type="entry name" value="DnaJ"/>
    <property type="match status" value="1"/>
</dbReference>
<keyword evidence="2 5" id="KW-0732">Signal</keyword>
<feature type="region of interest" description="Disordered" evidence="4">
    <location>
        <begin position="418"/>
        <end position="463"/>
    </location>
</feature>
<evidence type="ECO:0000259" key="6">
    <source>
        <dbReference type="PROSITE" id="PS50076"/>
    </source>
</evidence>
<dbReference type="Gene3D" id="1.10.287.110">
    <property type="entry name" value="DnaJ domain"/>
    <property type="match status" value="1"/>
</dbReference>
<gene>
    <name evidence="7" type="ORF">BN7_176</name>
</gene>
<dbReference type="PANTHER" id="PTHR44140">
    <property type="entry name" value="LD25575P"/>
    <property type="match status" value="1"/>
</dbReference>
<dbReference type="InterPro" id="IPR051727">
    <property type="entry name" value="DnaJ_C3_Co-chaperones"/>
</dbReference>
<dbReference type="SMART" id="SM00271">
    <property type="entry name" value="DnaJ"/>
    <property type="match status" value="1"/>
</dbReference>
<dbReference type="GO" id="GO:0005783">
    <property type="term" value="C:endoplasmic reticulum"/>
    <property type="evidence" value="ECO:0007669"/>
    <property type="project" value="UniProtKB-SubCell"/>
</dbReference>
<dbReference type="AlphaFoldDB" id="K0KEH9"/>
<dbReference type="HOGENOM" id="CLU_027661_0_0_1"/>
<dbReference type="Gene3D" id="1.25.40.10">
    <property type="entry name" value="Tetratricopeptide repeat domain"/>
    <property type="match status" value="1"/>
</dbReference>
<evidence type="ECO:0000256" key="3">
    <source>
        <dbReference type="ARBA" id="ARBA00022824"/>
    </source>
</evidence>
<feature type="compositionally biased region" description="Polar residues" evidence="4">
    <location>
        <begin position="421"/>
        <end position="430"/>
    </location>
</feature>
<dbReference type="GO" id="GO:0051087">
    <property type="term" value="F:protein-folding chaperone binding"/>
    <property type="evidence" value="ECO:0007669"/>
    <property type="project" value="TreeGrafter"/>
</dbReference>
<dbReference type="PRINTS" id="PR00625">
    <property type="entry name" value="JDOMAIN"/>
</dbReference>
<evidence type="ECO:0000256" key="1">
    <source>
        <dbReference type="ARBA" id="ARBA00004240"/>
    </source>
</evidence>
<evidence type="ECO:0000313" key="8">
    <source>
        <dbReference type="Proteomes" id="UP000009328"/>
    </source>
</evidence>
<dbReference type="PANTHER" id="PTHR44140:SF2">
    <property type="entry name" value="LD25575P"/>
    <property type="match status" value="1"/>
</dbReference>
<feature type="compositionally biased region" description="Low complexity" evidence="4">
    <location>
        <begin position="431"/>
        <end position="458"/>
    </location>
</feature>
<dbReference type="STRING" id="1206466.K0KEH9"/>
<dbReference type="InParanoid" id="K0KEH9"/>
<feature type="signal peptide" evidence="5">
    <location>
        <begin position="1"/>
        <end position="19"/>
    </location>
</feature>
<evidence type="ECO:0000256" key="4">
    <source>
        <dbReference type="SAM" id="MobiDB-lite"/>
    </source>
</evidence>
<accession>K0KEH9</accession>
<feature type="chain" id="PRO_5003834685" evidence="5">
    <location>
        <begin position="20"/>
        <end position="597"/>
    </location>
</feature>
<keyword evidence="8" id="KW-1185">Reference proteome</keyword>
<reference evidence="7 8" key="1">
    <citation type="journal article" date="2012" name="Eukaryot. Cell">
        <title>Draft genome sequence of Wickerhamomyces ciferrii NRRL Y-1031 F-60-10.</title>
        <authorList>
            <person name="Schneider J."/>
            <person name="Andrea H."/>
            <person name="Blom J."/>
            <person name="Jaenicke S."/>
            <person name="Ruckert C."/>
            <person name="Schorsch C."/>
            <person name="Szczepanowski R."/>
            <person name="Farwick M."/>
            <person name="Goesmann A."/>
            <person name="Puhler A."/>
            <person name="Schaffer S."/>
            <person name="Tauch A."/>
            <person name="Kohler T."/>
            <person name="Brinkrolf K."/>
        </authorList>
    </citation>
    <scope>NUCLEOTIDE SEQUENCE [LARGE SCALE GENOMIC DNA]</scope>
    <source>
        <strain evidence="8">ATCC 14091 / BCRC 22168 / CBS 111 / JCM 3599 / NBRC 0793 / NRRL Y-1031 F-60-10</strain>
    </source>
</reference>
<keyword evidence="3" id="KW-0256">Endoplasmic reticulum</keyword>
<evidence type="ECO:0000256" key="2">
    <source>
        <dbReference type="ARBA" id="ARBA00022729"/>
    </source>
</evidence>
<dbReference type="GO" id="GO:0034975">
    <property type="term" value="P:protein folding in endoplasmic reticulum"/>
    <property type="evidence" value="ECO:0007669"/>
    <property type="project" value="TreeGrafter"/>
</dbReference>
<sequence>MKPSILLISLLSSIVFASSNDFNTKLSNIDLKFQQSGPSLELLDNYDVLIKEINISEDTKKGADKESQTILGKIYYKKALVELSLGKDLNSIENLIKSLELNPSNPVVKKNLLELCVKYGLKDRLYSLKSLFADQDESYLDALNSVNTVDTLVSTGNLTDLNEAINISPLDSSLRSKRIELTTQDIQKTGDYLKFLDLVDDMTSLIKTNPVNNLNYINELSEIHLFGLVEAQHALNHNKKCLHYDFDNSECKRNSKFINKYGTLLQNLSNFHKYFTYLDEKEENEETFDLSDDGIKQGVNLLLNPSEFYKIRRENDNFKTNNDYLLHRSKEFNKRYGIKYNHLELTVLKTLIYNAFINNDHRGLKTLIKQLDNIVPNASETFLPLVLIKVDNFIKNNQFQQATQLIQALNSNCKHSHHYQSRASKINAHNQQQQRQQRQYQQQQQQQQRQQYFQQQQQPKKPKNDYYKLLNISKDADQPTIRKAYREMTKQYHPDKYKGDLPQEEIDAKMAQINSAYEVLSDPELRERYDRGDDPNDHESGGGGGGSPFRRGNAHNPFGNGHNFMNFGGFGQGGGFKFKTGGAKFKDNRGKKRRSGF</sequence>
<protein>
    <submittedName>
        <fullName evidence="7">Secreted protein</fullName>
    </submittedName>
</protein>
<feature type="compositionally biased region" description="Low complexity" evidence="4">
    <location>
        <begin position="556"/>
        <end position="566"/>
    </location>
</feature>
<dbReference type="Proteomes" id="UP000009328">
    <property type="component" value="Unassembled WGS sequence"/>
</dbReference>
<feature type="domain" description="J" evidence="6">
    <location>
        <begin position="465"/>
        <end position="533"/>
    </location>
</feature>
<evidence type="ECO:0000256" key="5">
    <source>
        <dbReference type="SAM" id="SignalP"/>
    </source>
</evidence>
<evidence type="ECO:0000313" key="7">
    <source>
        <dbReference type="EMBL" id="CCH40642.1"/>
    </source>
</evidence>
<dbReference type="eggNOG" id="KOG0624">
    <property type="taxonomic scope" value="Eukaryota"/>
</dbReference>
<dbReference type="FunCoup" id="K0KEH9">
    <property type="interactions" value="92"/>
</dbReference>
<comment type="caution">
    <text evidence="7">The sequence shown here is derived from an EMBL/GenBank/DDBJ whole genome shotgun (WGS) entry which is preliminary data.</text>
</comment>
<feature type="compositionally biased region" description="Basic and acidic residues" evidence="4">
    <location>
        <begin position="523"/>
        <end position="540"/>
    </location>
</feature>
<feature type="region of interest" description="Disordered" evidence="4">
    <location>
        <begin position="517"/>
        <end position="566"/>
    </location>
</feature>
<comment type="subcellular location">
    <subcellularLocation>
        <location evidence="1">Endoplasmic reticulum</location>
    </subcellularLocation>
</comment>
<dbReference type="InterPro" id="IPR036869">
    <property type="entry name" value="J_dom_sf"/>
</dbReference>
<dbReference type="GO" id="GO:0051787">
    <property type="term" value="F:misfolded protein binding"/>
    <property type="evidence" value="ECO:0007669"/>
    <property type="project" value="TreeGrafter"/>
</dbReference>
<dbReference type="PROSITE" id="PS50076">
    <property type="entry name" value="DNAJ_2"/>
    <property type="match status" value="1"/>
</dbReference>
<feature type="region of interest" description="Disordered" evidence="4">
    <location>
        <begin position="578"/>
        <end position="597"/>
    </location>
</feature>
<organism evidence="7 8">
    <name type="scientific">Wickerhamomyces ciferrii (strain ATCC 14091 / BCRC 22168 / CBS 111 / JCM 3599 / NBRC 0793 / NRRL Y-1031 F-60-10)</name>
    <name type="common">Yeast</name>
    <name type="synonym">Pichia ciferrii</name>
    <dbReference type="NCBI Taxonomy" id="1206466"/>
    <lineage>
        <taxon>Eukaryota</taxon>
        <taxon>Fungi</taxon>
        <taxon>Dikarya</taxon>
        <taxon>Ascomycota</taxon>
        <taxon>Saccharomycotina</taxon>
        <taxon>Saccharomycetes</taxon>
        <taxon>Phaffomycetales</taxon>
        <taxon>Wickerhamomycetaceae</taxon>
        <taxon>Wickerhamomyces</taxon>
    </lineage>
</organism>
<dbReference type="InterPro" id="IPR001623">
    <property type="entry name" value="DnaJ_domain"/>
</dbReference>
<dbReference type="InterPro" id="IPR011990">
    <property type="entry name" value="TPR-like_helical_dom_sf"/>
</dbReference>
<dbReference type="EMBL" id="CAIF01000002">
    <property type="protein sequence ID" value="CCH40642.1"/>
    <property type="molecule type" value="Genomic_DNA"/>
</dbReference>
<dbReference type="SUPFAM" id="SSF46565">
    <property type="entry name" value="Chaperone J-domain"/>
    <property type="match status" value="1"/>
</dbReference>
<name>K0KEH9_WICCF</name>